<keyword evidence="2" id="KW-1185">Reference proteome</keyword>
<dbReference type="EMBL" id="JARQWQ010000084">
    <property type="protein sequence ID" value="KAK2552739.1"/>
    <property type="molecule type" value="Genomic_DNA"/>
</dbReference>
<reference evidence="1" key="2">
    <citation type="journal article" date="2023" name="Science">
        <title>Genomic signatures of disease resistance in endangered staghorn corals.</title>
        <authorList>
            <person name="Vollmer S.V."/>
            <person name="Selwyn J.D."/>
            <person name="Despard B.A."/>
            <person name="Roesel C.L."/>
        </authorList>
    </citation>
    <scope>NUCLEOTIDE SEQUENCE</scope>
    <source>
        <strain evidence="1">K2</strain>
    </source>
</reference>
<accession>A0AAD9UWM9</accession>
<protein>
    <submittedName>
        <fullName evidence="1">Uncharacterized protein</fullName>
    </submittedName>
</protein>
<comment type="caution">
    <text evidence="1">The sequence shown here is derived from an EMBL/GenBank/DDBJ whole genome shotgun (WGS) entry which is preliminary data.</text>
</comment>
<dbReference type="Gene3D" id="2.120.10.30">
    <property type="entry name" value="TolB, C-terminal domain"/>
    <property type="match status" value="1"/>
</dbReference>
<dbReference type="SUPFAM" id="SSF63825">
    <property type="entry name" value="YWTD domain"/>
    <property type="match status" value="1"/>
</dbReference>
<proteinExistence type="predicted"/>
<evidence type="ECO:0000313" key="1">
    <source>
        <dbReference type="EMBL" id="KAK2552739.1"/>
    </source>
</evidence>
<dbReference type="AlphaFoldDB" id="A0AAD9UWM9"/>
<sequence>MWKLYNVCYEKKDVCEECLEKGHVPSLRRCDHCFDNGLICRRIVVLVPTTDCESGNKTAFEIIKSKIENGEIDIPTYRYFRFCLTVPMSDNQPLFEAMVCVGNKLLYATNNSVSDQRQVVQLILQSDGVRLECNEEHAIVSCDEDWGKVHSMCINENCLFLSNQRGISTIDLTTRQHSLILDASNDPCKLAKSGPDLLFINQKSCSIWKLRSAREVDVFAGKEEGSLDGPVTTCCFKQPVGIATEFDSAVYVCDAQTNSIKLLSKMNHCAEFLGAIGAMYKAFSVHNKGAYYEKKTSEEAIGLIRHCKTVLEKHAYQISAESNITCPLNGTGLEKQ</sequence>
<dbReference type="InterPro" id="IPR011042">
    <property type="entry name" value="6-blade_b-propeller_TolB-like"/>
</dbReference>
<organism evidence="1 2">
    <name type="scientific">Acropora cervicornis</name>
    <name type="common">Staghorn coral</name>
    <dbReference type="NCBI Taxonomy" id="6130"/>
    <lineage>
        <taxon>Eukaryota</taxon>
        <taxon>Metazoa</taxon>
        <taxon>Cnidaria</taxon>
        <taxon>Anthozoa</taxon>
        <taxon>Hexacorallia</taxon>
        <taxon>Scleractinia</taxon>
        <taxon>Astrocoeniina</taxon>
        <taxon>Acroporidae</taxon>
        <taxon>Acropora</taxon>
    </lineage>
</organism>
<gene>
    <name evidence="1" type="ORF">P5673_026172</name>
</gene>
<name>A0AAD9UWM9_ACRCE</name>
<reference evidence="1" key="1">
    <citation type="journal article" date="2023" name="G3 (Bethesda)">
        <title>Whole genome assembly and annotation of the endangered Caribbean coral Acropora cervicornis.</title>
        <authorList>
            <person name="Selwyn J.D."/>
            <person name="Vollmer S.V."/>
        </authorList>
    </citation>
    <scope>NUCLEOTIDE SEQUENCE</scope>
    <source>
        <strain evidence="1">K2</strain>
    </source>
</reference>
<evidence type="ECO:0000313" key="2">
    <source>
        <dbReference type="Proteomes" id="UP001249851"/>
    </source>
</evidence>
<dbReference type="Proteomes" id="UP001249851">
    <property type="component" value="Unassembled WGS sequence"/>
</dbReference>